<organism evidence="1 2">
    <name type="scientific">Segatella salivae F0493</name>
    <dbReference type="NCBI Taxonomy" id="1395125"/>
    <lineage>
        <taxon>Bacteria</taxon>
        <taxon>Pseudomonadati</taxon>
        <taxon>Bacteroidota</taxon>
        <taxon>Bacteroidia</taxon>
        <taxon>Bacteroidales</taxon>
        <taxon>Prevotellaceae</taxon>
        <taxon>Segatella</taxon>
    </lineage>
</organism>
<gene>
    <name evidence="1" type="ORF">HMPREF9145_1383</name>
</gene>
<comment type="caution">
    <text evidence="1">The sequence shown here is derived from an EMBL/GenBank/DDBJ whole genome shotgun (WGS) entry which is preliminary data.</text>
</comment>
<evidence type="ECO:0000313" key="1">
    <source>
        <dbReference type="EMBL" id="ERJ97915.1"/>
    </source>
</evidence>
<accession>U2L0M0</accession>
<dbReference type="GeneID" id="78499106"/>
<dbReference type="PATRIC" id="fig|1395125.3.peg.2761"/>
<dbReference type="Proteomes" id="UP000017023">
    <property type="component" value="Unassembled WGS sequence"/>
</dbReference>
<dbReference type="EMBL" id="AWGW01000032">
    <property type="protein sequence ID" value="ERJ97915.1"/>
    <property type="molecule type" value="Genomic_DNA"/>
</dbReference>
<protein>
    <submittedName>
        <fullName evidence="1">Uncharacterized protein</fullName>
    </submittedName>
</protein>
<dbReference type="RefSeq" id="WP_021826621.1">
    <property type="nucleotide sequence ID" value="NZ_AWGW01000032.1"/>
</dbReference>
<sequence length="76" mass="8619">MEAKAKNITQQPCKDYYPKFNTSFHAHLEKVKEKNGLYGVQSTQLTGKLSIGVSQLLSNQLTICIKWPSQTHQIAR</sequence>
<reference evidence="1 2" key="1">
    <citation type="submission" date="2013-08" db="EMBL/GenBank/DDBJ databases">
        <authorList>
            <person name="Durkin A.S."/>
            <person name="Haft D.R."/>
            <person name="McCorrison J."/>
            <person name="Torralba M."/>
            <person name="Gillis M."/>
            <person name="Haft D.H."/>
            <person name="Methe B."/>
            <person name="Sutton G."/>
            <person name="Nelson K.E."/>
        </authorList>
    </citation>
    <scope>NUCLEOTIDE SEQUENCE [LARGE SCALE GENOMIC DNA]</scope>
    <source>
        <strain evidence="1 2">F0493</strain>
    </source>
</reference>
<evidence type="ECO:0000313" key="2">
    <source>
        <dbReference type="Proteomes" id="UP000017023"/>
    </source>
</evidence>
<name>U2L0M0_9BACT</name>
<proteinExistence type="predicted"/>
<dbReference type="AlphaFoldDB" id="U2L0M0"/>